<dbReference type="Gene3D" id="1.25.40.570">
    <property type="match status" value="1"/>
</dbReference>
<organism evidence="9 10">
    <name type="scientific">Dendrobium nobile</name>
    <name type="common">Orchid</name>
    <dbReference type="NCBI Taxonomy" id="94219"/>
    <lineage>
        <taxon>Eukaryota</taxon>
        <taxon>Viridiplantae</taxon>
        <taxon>Streptophyta</taxon>
        <taxon>Embryophyta</taxon>
        <taxon>Tracheophyta</taxon>
        <taxon>Spermatophyta</taxon>
        <taxon>Magnoliopsida</taxon>
        <taxon>Liliopsida</taxon>
        <taxon>Asparagales</taxon>
        <taxon>Orchidaceae</taxon>
        <taxon>Epidendroideae</taxon>
        <taxon>Malaxideae</taxon>
        <taxon>Dendrobiinae</taxon>
        <taxon>Dendrobium</taxon>
    </lineage>
</organism>
<comment type="subcellular location">
    <subcellularLocation>
        <location evidence="2">Cytoplasm</location>
    </subcellularLocation>
    <subcellularLocation>
        <location evidence="1">Nucleus</location>
    </subcellularLocation>
</comment>
<dbReference type="OrthoDB" id="29061at2759"/>
<keyword evidence="7" id="KW-0539">Nucleus</keyword>
<dbReference type="InterPro" id="IPR055089">
    <property type="entry name" value="COP9_N"/>
</dbReference>
<dbReference type="InterPro" id="IPR036390">
    <property type="entry name" value="WH_DNA-bd_sf"/>
</dbReference>
<evidence type="ECO:0000256" key="6">
    <source>
        <dbReference type="ARBA" id="ARBA00022790"/>
    </source>
</evidence>
<dbReference type="SMART" id="SM00088">
    <property type="entry name" value="PINT"/>
    <property type="match status" value="1"/>
</dbReference>
<evidence type="ECO:0000256" key="1">
    <source>
        <dbReference type="ARBA" id="ARBA00004123"/>
    </source>
</evidence>
<dbReference type="SUPFAM" id="SSF46785">
    <property type="entry name" value="Winged helix' DNA-binding domain"/>
    <property type="match status" value="1"/>
</dbReference>
<evidence type="ECO:0000256" key="5">
    <source>
        <dbReference type="ARBA" id="ARBA00022490"/>
    </source>
</evidence>
<dbReference type="EMBL" id="JAGYWB010000011">
    <property type="protein sequence ID" value="KAI0503669.1"/>
    <property type="molecule type" value="Genomic_DNA"/>
</dbReference>
<dbReference type="GO" id="GO:0006511">
    <property type="term" value="P:ubiquitin-dependent protein catabolic process"/>
    <property type="evidence" value="ECO:0007669"/>
    <property type="project" value="TreeGrafter"/>
</dbReference>
<gene>
    <name evidence="9" type="ORF">KFK09_014604</name>
</gene>
<evidence type="ECO:0000256" key="7">
    <source>
        <dbReference type="ARBA" id="ARBA00023242"/>
    </source>
</evidence>
<feature type="domain" description="PCI" evidence="8">
    <location>
        <begin position="192"/>
        <end position="360"/>
    </location>
</feature>
<dbReference type="AlphaFoldDB" id="A0A8T3B4E2"/>
<evidence type="ECO:0000256" key="3">
    <source>
        <dbReference type="ARBA" id="ARBA00007084"/>
    </source>
</evidence>
<name>A0A8T3B4E2_DENNO</name>
<dbReference type="GO" id="GO:0005737">
    <property type="term" value="C:cytoplasm"/>
    <property type="evidence" value="ECO:0007669"/>
    <property type="project" value="UniProtKB-SubCell"/>
</dbReference>
<keyword evidence="6" id="KW-0736">Signalosome</keyword>
<dbReference type="PANTHER" id="PTHR10758">
    <property type="entry name" value="26S PROTEASOME NON-ATPASE REGULATORY SUBUNIT 3/COP9 SIGNALOSOME COMPLEX SUBUNIT 3"/>
    <property type="match status" value="1"/>
</dbReference>
<dbReference type="Pfam" id="PF22788">
    <property type="entry name" value="COP9_hel_rpt"/>
    <property type="match status" value="1"/>
</dbReference>
<dbReference type="InterPro" id="IPR050756">
    <property type="entry name" value="CSN3"/>
</dbReference>
<accession>A0A8T3B4E2</accession>
<sequence>MDSVEVLVAHIQDLSGNPVELAHLHAILKQSEDTLRVQASRLVPFIEQLDPSSHSLGYLFLLEAYSSGPILRENISSFLACVVGFINFCSAEQIRLAPDKFISVCKRFKDQVIQHQVPIQGVAPLRTAVRKLQSSYEQLTALHSDFLFLCLLSKCYKAGTSVLDDEVLEIDQPRDFFLFCYYGGMINIGLKRFPKALECLHNVVTAPMSTINAIAIEAYKKYILVALIHLGQIPSLPKYTASTVLRSLKSYAQPYVGLASSYATGKFSELEAFIQTNVEKFQTDNNLGLVKQVLSSLYKRNIQRLTQTYLTLSLQDIANAVHLNTSKEAEMRVLQMIQDGDIFATINQKDGMVSFHEDPEQYKTCEMIDQIDSSIQRLMALSKKLTAIDEHISCDPAYITKIGRERPRLDFDDFDSVPHKFL</sequence>
<dbReference type="PANTHER" id="PTHR10758:SF1">
    <property type="entry name" value="COP9 SIGNALOSOME COMPLEX SUBUNIT 3"/>
    <property type="match status" value="1"/>
</dbReference>
<dbReference type="PROSITE" id="PS50250">
    <property type="entry name" value="PCI"/>
    <property type="match status" value="1"/>
</dbReference>
<dbReference type="Proteomes" id="UP000829196">
    <property type="component" value="Unassembled WGS sequence"/>
</dbReference>
<evidence type="ECO:0000313" key="9">
    <source>
        <dbReference type="EMBL" id="KAI0503669.1"/>
    </source>
</evidence>
<keyword evidence="10" id="KW-1185">Reference proteome</keyword>
<keyword evidence="5" id="KW-0963">Cytoplasm</keyword>
<reference evidence="9" key="1">
    <citation type="journal article" date="2022" name="Front. Genet.">
        <title>Chromosome-Scale Assembly of the Dendrobium nobile Genome Provides Insights Into the Molecular Mechanism of the Biosynthesis of the Medicinal Active Ingredient of Dendrobium.</title>
        <authorList>
            <person name="Xu Q."/>
            <person name="Niu S.-C."/>
            <person name="Li K.-L."/>
            <person name="Zheng P.-J."/>
            <person name="Zhang X.-J."/>
            <person name="Jia Y."/>
            <person name="Liu Y."/>
            <person name="Niu Y.-X."/>
            <person name="Yu L.-H."/>
            <person name="Chen D.-F."/>
            <person name="Zhang G.-Q."/>
        </authorList>
    </citation>
    <scope>NUCLEOTIDE SEQUENCE</scope>
    <source>
        <tissue evidence="9">Leaf</tissue>
    </source>
</reference>
<dbReference type="Pfam" id="PF01399">
    <property type="entry name" value="PCI"/>
    <property type="match status" value="1"/>
</dbReference>
<dbReference type="InterPro" id="IPR000717">
    <property type="entry name" value="PCI_dom"/>
</dbReference>
<dbReference type="SMR" id="A0A8T3B4E2"/>
<dbReference type="FunFam" id="1.10.10.10:FF:000354">
    <property type="entry name" value="COP9 signalosome complex subunit 3"/>
    <property type="match status" value="1"/>
</dbReference>
<comment type="similarity">
    <text evidence="3">Belongs to the CSN3 family.</text>
</comment>
<evidence type="ECO:0000313" key="10">
    <source>
        <dbReference type="Proteomes" id="UP000829196"/>
    </source>
</evidence>
<evidence type="ECO:0000259" key="8">
    <source>
        <dbReference type="PROSITE" id="PS50250"/>
    </source>
</evidence>
<protein>
    <recommendedName>
        <fullName evidence="4">COP9 signalosome complex subunit 3</fullName>
    </recommendedName>
</protein>
<evidence type="ECO:0000256" key="2">
    <source>
        <dbReference type="ARBA" id="ARBA00004496"/>
    </source>
</evidence>
<dbReference type="GO" id="GO:0008180">
    <property type="term" value="C:COP9 signalosome"/>
    <property type="evidence" value="ECO:0007669"/>
    <property type="project" value="UniProtKB-KW"/>
</dbReference>
<proteinExistence type="inferred from homology"/>
<evidence type="ECO:0000256" key="4">
    <source>
        <dbReference type="ARBA" id="ARBA00014878"/>
    </source>
</evidence>
<comment type="caution">
    <text evidence="9">The sequence shown here is derived from an EMBL/GenBank/DDBJ whole genome shotgun (WGS) entry which is preliminary data.</text>
</comment>
<dbReference type="FunFam" id="1.25.40.570:FF:000008">
    <property type="entry name" value="COP9 signalosome complex subunit 3"/>
    <property type="match status" value="1"/>
</dbReference>